<feature type="transmembrane region" description="Helical" evidence="1">
    <location>
        <begin position="363"/>
        <end position="386"/>
    </location>
</feature>
<feature type="transmembrane region" description="Helical" evidence="1">
    <location>
        <begin position="610"/>
        <end position="629"/>
    </location>
</feature>
<reference evidence="3" key="1">
    <citation type="submission" date="2020-03" db="EMBL/GenBank/DDBJ databases">
        <title>The deep terrestrial virosphere.</title>
        <authorList>
            <person name="Holmfeldt K."/>
            <person name="Nilsson E."/>
            <person name="Simone D."/>
            <person name="Lopez-Fernandez M."/>
            <person name="Wu X."/>
            <person name="de Brujin I."/>
            <person name="Lundin D."/>
            <person name="Andersson A."/>
            <person name="Bertilsson S."/>
            <person name="Dopson M."/>
        </authorList>
    </citation>
    <scope>NUCLEOTIDE SEQUENCE</scope>
    <source>
        <strain evidence="3">TM448B00616</strain>
    </source>
</reference>
<feature type="transmembrane region" description="Helical" evidence="1">
    <location>
        <begin position="398"/>
        <end position="415"/>
    </location>
</feature>
<evidence type="ECO:0000313" key="3">
    <source>
        <dbReference type="EMBL" id="QJH96069.1"/>
    </source>
</evidence>
<dbReference type="Pfam" id="PF10145">
    <property type="entry name" value="PhageMin_Tail"/>
    <property type="match status" value="1"/>
</dbReference>
<dbReference type="EMBL" id="MT144638">
    <property type="protein sequence ID" value="QJH96069.1"/>
    <property type="molecule type" value="Genomic_DNA"/>
</dbReference>
<sequence length="804" mass="86097">MPTSLGDAVLDLRADDAALTDDIEGAKGKALSALNSMAALGGAIMMGLIAVVAASVVAIGMAVWSAGNQVDEAYDKILVRTGATGETLKTLQGDFNTVFSSVPTNAGTAADVIGVLNSRLGLSGVSLQNLARPLLEVSRLLGTDATTNAESFTRVMGDWSITNEDAAGTLDLLFKATQETGVGMDKLMTNIVQFGAPMRLMGFTVEDSIALFAKWEQEGVNAELVMGSLRIAAGNFAREGKPLRESLLGTFETIKNNTDGSAALALAMEVFGARAGPDMAAAIREGRFDIEDLTVALAGAEGAIMDTAAATMDWGERFTMFKNKMTLALAPAGEMVMAAASKIMDAIATAFDRPEVQAVIEKVTGWIAGMAEGIAAAVPVIIDWLFKAFDWLKNNKGVIIGVLAAIGVAIGAFVYTTVIPAAIAAISALAPILLIMAAVAAVAYLVYEAWTNNWGGIQTTVMGWWAAIQPVLQTLVEWLQTNIPLAIQALSDYWNNVLLPAIQTVWDWVQTNVFPIIQTLVDTYIAYLIAWIQTLADIWQNYLLPAIQAVWIFVSGTLWPLFVAVAQFLGTVFGLVLTVLAGIWQNVLLPTLQIIWNFIANTLWPLFKAVADFLGAVFGLAITVLAGIWQNVLLPAIKTIFEWIAEKLQPVFEALSTFINDTVMPVIRTLGEWLSDHLKPAFEGISTAIGIVVGWITTLTDKIKNIKLPDWLTPGSPTPFEMGLWGISEALRTLSKANLPDFQSGLRLEPIGLPSLGMPALALAGAGGQGGGGEGVTQNFYFKDNDLDEYQLRRAMARWEFLNS</sequence>
<gene>
    <name evidence="3" type="ORF">TM448B00616_0031</name>
</gene>
<accession>A0A6M3XEF4</accession>
<evidence type="ECO:0000259" key="2">
    <source>
        <dbReference type="Pfam" id="PF10145"/>
    </source>
</evidence>
<dbReference type="InterPro" id="IPR016024">
    <property type="entry name" value="ARM-type_fold"/>
</dbReference>
<feature type="transmembrane region" description="Helical" evidence="1">
    <location>
        <begin position="421"/>
        <end position="447"/>
    </location>
</feature>
<feature type="domain" description="Phage tail tape measure protein" evidence="2">
    <location>
        <begin position="102"/>
        <end position="237"/>
    </location>
</feature>
<keyword evidence="1" id="KW-0812">Transmembrane</keyword>
<organism evidence="3">
    <name type="scientific">viral metagenome</name>
    <dbReference type="NCBI Taxonomy" id="1070528"/>
    <lineage>
        <taxon>unclassified sequences</taxon>
        <taxon>metagenomes</taxon>
        <taxon>organismal metagenomes</taxon>
    </lineage>
</organism>
<feature type="transmembrane region" description="Helical" evidence="1">
    <location>
        <begin position="542"/>
        <end position="562"/>
    </location>
</feature>
<dbReference type="SUPFAM" id="SSF48371">
    <property type="entry name" value="ARM repeat"/>
    <property type="match status" value="1"/>
</dbReference>
<evidence type="ECO:0000256" key="1">
    <source>
        <dbReference type="SAM" id="Phobius"/>
    </source>
</evidence>
<proteinExistence type="predicted"/>
<feature type="transmembrane region" description="Helical" evidence="1">
    <location>
        <begin position="568"/>
        <end position="589"/>
    </location>
</feature>
<dbReference type="AlphaFoldDB" id="A0A6M3XEF4"/>
<feature type="transmembrane region" description="Helical" evidence="1">
    <location>
        <begin position="37"/>
        <end position="64"/>
    </location>
</feature>
<name>A0A6M3XEF4_9ZZZZ</name>
<keyword evidence="1" id="KW-0472">Membrane</keyword>
<protein>
    <submittedName>
        <fullName evidence="3">Putative tail protein</fullName>
    </submittedName>
</protein>
<dbReference type="InterPro" id="IPR010090">
    <property type="entry name" value="Phage_tape_meas"/>
</dbReference>
<keyword evidence="1" id="KW-1133">Transmembrane helix</keyword>